<sequence>MALTKVLIAVKTYPTLSSKYDELVCTAGFLEDGSWIRIYPIPFRKLEYDKQYSKYDWIEVDLEKNSSDFRLESHKPKSIENNFKKIDEIKADGGSWDNRRKVVLKNVHTNMTELISQAKDTTKYTSLSVFKPKEILDFKIEKVDREWDKKKLDALKARAQQTNLFQNSENPFEVVPKLPYKFSYKFTSDDGIERTMMIEDWEIGQLYWNCLKRQKGIEARACEDVKKKYFDDFAKMKDLYLFLGTTREFHLIAPNPFVIIGTFHPKKIIQTSLF</sequence>
<reference evidence="2" key="1">
    <citation type="journal article" date="2019" name="Int. J. Syst. Evol. Microbiol.">
        <title>The Global Catalogue of Microorganisms (GCM) 10K type strain sequencing project: providing services to taxonomists for standard genome sequencing and annotation.</title>
        <authorList>
            <consortium name="The Broad Institute Genomics Platform"/>
            <consortium name="The Broad Institute Genome Sequencing Center for Infectious Disease"/>
            <person name="Wu L."/>
            <person name="Ma J."/>
        </authorList>
    </citation>
    <scope>NUCLEOTIDE SEQUENCE [LARGE SCALE GENOMIC DNA]</scope>
    <source>
        <strain evidence="2">CCM 8939</strain>
    </source>
</reference>
<organism evidence="1 2">
    <name type="scientific">Pedobacter mendelii</name>
    <dbReference type="NCBI Taxonomy" id="1908240"/>
    <lineage>
        <taxon>Bacteria</taxon>
        <taxon>Pseudomonadati</taxon>
        <taxon>Bacteroidota</taxon>
        <taxon>Sphingobacteriia</taxon>
        <taxon>Sphingobacteriales</taxon>
        <taxon>Sphingobacteriaceae</taxon>
        <taxon>Pedobacter</taxon>
    </lineage>
</organism>
<comment type="caution">
    <text evidence="1">The sequence shown here is derived from an EMBL/GenBank/DDBJ whole genome shotgun (WGS) entry which is preliminary data.</text>
</comment>
<dbReference type="Proteomes" id="UP000645390">
    <property type="component" value="Unassembled WGS sequence"/>
</dbReference>
<keyword evidence="2" id="KW-1185">Reference proteome</keyword>
<evidence type="ECO:0000313" key="2">
    <source>
        <dbReference type="Proteomes" id="UP000645390"/>
    </source>
</evidence>
<name>A0ABQ2BJI7_9SPHI</name>
<accession>A0ABQ2BJI7</accession>
<protein>
    <submittedName>
        <fullName evidence="1">Uncharacterized protein</fullName>
    </submittedName>
</protein>
<evidence type="ECO:0000313" key="1">
    <source>
        <dbReference type="EMBL" id="GGI27651.1"/>
    </source>
</evidence>
<gene>
    <name evidence="1" type="ORF">GCM10008119_28710</name>
</gene>
<dbReference type="RefSeq" id="WP_188415702.1">
    <property type="nucleotide sequence ID" value="NZ_BMDJ01000009.1"/>
</dbReference>
<proteinExistence type="predicted"/>
<dbReference type="EMBL" id="BMDJ01000009">
    <property type="protein sequence ID" value="GGI27651.1"/>
    <property type="molecule type" value="Genomic_DNA"/>
</dbReference>